<proteinExistence type="predicted"/>
<dbReference type="EMBL" id="PVTR01000010">
    <property type="protein sequence ID" value="PRY85943.1"/>
    <property type="molecule type" value="Genomic_DNA"/>
</dbReference>
<gene>
    <name evidence="1" type="ORF">CLW00_11074</name>
</gene>
<protein>
    <submittedName>
        <fullName evidence="1">Uncharacterized protein</fullName>
    </submittedName>
</protein>
<sequence length="43" mass="5191">MLEFEGRLLHNLETAKVYQLDNNKLYLYTDSESHRMVFLTLED</sequence>
<reference evidence="1 2" key="1">
    <citation type="submission" date="2018-03" db="EMBL/GenBank/DDBJ databases">
        <title>Genomic Encyclopedia of Archaeal and Bacterial Type Strains, Phase II (KMG-II): from individual species to whole genera.</title>
        <authorList>
            <person name="Goeker M."/>
        </authorList>
    </citation>
    <scope>NUCLEOTIDE SEQUENCE [LARGE SCALE GENOMIC DNA]</scope>
    <source>
        <strain evidence="1 2">DSM 27929</strain>
    </source>
</reference>
<accession>A0A2T0WGX2</accession>
<name>A0A2T0WGX2_9BACT</name>
<dbReference type="RefSeq" id="WP_281257450.1">
    <property type="nucleotide sequence ID" value="NZ_PVTR01000010.1"/>
</dbReference>
<dbReference type="Proteomes" id="UP000238157">
    <property type="component" value="Unassembled WGS sequence"/>
</dbReference>
<dbReference type="AlphaFoldDB" id="A0A2T0WGX2"/>
<keyword evidence="2" id="KW-1185">Reference proteome</keyword>
<comment type="caution">
    <text evidence="1">The sequence shown here is derived from an EMBL/GenBank/DDBJ whole genome shotgun (WGS) entry which is preliminary data.</text>
</comment>
<evidence type="ECO:0000313" key="2">
    <source>
        <dbReference type="Proteomes" id="UP000238157"/>
    </source>
</evidence>
<organism evidence="1 2">
    <name type="scientific">Mongoliibacter ruber</name>
    <dbReference type="NCBI Taxonomy" id="1750599"/>
    <lineage>
        <taxon>Bacteria</taxon>
        <taxon>Pseudomonadati</taxon>
        <taxon>Bacteroidota</taxon>
        <taxon>Cytophagia</taxon>
        <taxon>Cytophagales</taxon>
        <taxon>Cyclobacteriaceae</taxon>
        <taxon>Mongoliibacter</taxon>
    </lineage>
</organism>
<evidence type="ECO:0000313" key="1">
    <source>
        <dbReference type="EMBL" id="PRY85943.1"/>
    </source>
</evidence>